<reference evidence="3" key="1">
    <citation type="submission" date="2017-09" db="EMBL/GenBank/DDBJ databases">
        <title>Depth-based differentiation of microbial function through sediment-hosted aquifers and enrichment of novel symbionts in the deep terrestrial subsurface.</title>
        <authorList>
            <person name="Probst A.J."/>
            <person name="Ladd B."/>
            <person name="Jarett J.K."/>
            <person name="Geller-Mcgrath D.E."/>
            <person name="Sieber C.M.K."/>
            <person name="Emerson J.B."/>
            <person name="Anantharaman K."/>
            <person name="Thomas B.C."/>
            <person name="Malmstrom R."/>
            <person name="Stieglmeier M."/>
            <person name="Klingl A."/>
            <person name="Woyke T."/>
            <person name="Ryan C.M."/>
            <person name="Banfield J.F."/>
        </authorList>
    </citation>
    <scope>NUCLEOTIDE SEQUENCE [LARGE SCALE GENOMIC DNA]</scope>
</reference>
<feature type="transmembrane region" description="Helical" evidence="1">
    <location>
        <begin position="55"/>
        <end position="73"/>
    </location>
</feature>
<dbReference type="EMBL" id="PFEK01000006">
    <property type="protein sequence ID" value="PJE67806.1"/>
    <property type="molecule type" value="Genomic_DNA"/>
</dbReference>
<evidence type="ECO:0000313" key="3">
    <source>
        <dbReference type="Proteomes" id="UP000231474"/>
    </source>
</evidence>
<dbReference type="Proteomes" id="UP000231474">
    <property type="component" value="Unassembled WGS sequence"/>
</dbReference>
<comment type="caution">
    <text evidence="2">The sequence shown here is derived from an EMBL/GenBank/DDBJ whole genome shotgun (WGS) entry which is preliminary data.</text>
</comment>
<evidence type="ECO:0000313" key="2">
    <source>
        <dbReference type="EMBL" id="PJE67806.1"/>
    </source>
</evidence>
<accession>A0A2M8L4J5</accession>
<gene>
    <name evidence="2" type="ORF">COU95_00350</name>
</gene>
<protein>
    <recommendedName>
        <fullName evidence="4">Glycosyl transferase family 2</fullName>
    </recommendedName>
</protein>
<dbReference type="AlphaFoldDB" id="A0A2M8L4J5"/>
<proteinExistence type="predicted"/>
<keyword evidence="1" id="KW-1133">Transmembrane helix</keyword>
<evidence type="ECO:0000256" key="1">
    <source>
        <dbReference type="SAM" id="Phobius"/>
    </source>
</evidence>
<sequence>MKNGRLTNEFLTKLNLDTEIEAEKKFSKGEKFSWFNFFWKSKWEFLRRFIFQKSFLKGFNGFVLAFLAFYYQVVLEIKLWERKKVH</sequence>
<name>A0A2M8L4J5_9BACT</name>
<keyword evidence="1" id="KW-0472">Membrane</keyword>
<organism evidence="2 3">
    <name type="scientific">Candidatus Shapirobacteria bacterium CG10_big_fil_rev_8_21_14_0_10_40_9</name>
    <dbReference type="NCBI Taxonomy" id="1974888"/>
    <lineage>
        <taxon>Bacteria</taxon>
        <taxon>Candidatus Shapironibacteriota</taxon>
    </lineage>
</organism>
<evidence type="ECO:0008006" key="4">
    <source>
        <dbReference type="Google" id="ProtNLM"/>
    </source>
</evidence>
<keyword evidence="1" id="KW-0812">Transmembrane</keyword>